<feature type="region of interest" description="Disordered" evidence="1">
    <location>
        <begin position="1"/>
        <end position="43"/>
    </location>
</feature>
<evidence type="ECO:0000313" key="2">
    <source>
        <dbReference type="EMBL" id="OWZ20821.1"/>
    </source>
</evidence>
<gene>
    <name evidence="2" type="ORF">PHMEG_0004709</name>
</gene>
<dbReference type="AlphaFoldDB" id="A0A225WT76"/>
<organism evidence="2 3">
    <name type="scientific">Phytophthora megakarya</name>
    <dbReference type="NCBI Taxonomy" id="4795"/>
    <lineage>
        <taxon>Eukaryota</taxon>
        <taxon>Sar</taxon>
        <taxon>Stramenopiles</taxon>
        <taxon>Oomycota</taxon>
        <taxon>Peronosporomycetes</taxon>
        <taxon>Peronosporales</taxon>
        <taxon>Peronosporaceae</taxon>
        <taxon>Phytophthora</taxon>
    </lineage>
</organism>
<dbReference type="EMBL" id="NBNE01000286">
    <property type="protein sequence ID" value="OWZ20821.1"/>
    <property type="molecule type" value="Genomic_DNA"/>
</dbReference>
<proteinExistence type="predicted"/>
<feature type="compositionally biased region" description="Basic and acidic residues" evidence="1">
    <location>
        <begin position="15"/>
        <end position="42"/>
    </location>
</feature>
<evidence type="ECO:0008006" key="4">
    <source>
        <dbReference type="Google" id="ProtNLM"/>
    </source>
</evidence>
<evidence type="ECO:0000256" key="1">
    <source>
        <dbReference type="SAM" id="MobiDB-lite"/>
    </source>
</evidence>
<dbReference type="OrthoDB" id="141637at2759"/>
<evidence type="ECO:0000313" key="3">
    <source>
        <dbReference type="Proteomes" id="UP000198211"/>
    </source>
</evidence>
<protein>
    <recommendedName>
        <fullName evidence="4">RxLR effector protein</fullName>
    </recommendedName>
</protein>
<dbReference type="Proteomes" id="UP000198211">
    <property type="component" value="Unassembled WGS sequence"/>
</dbReference>
<accession>A0A225WT76</accession>
<name>A0A225WT76_9STRA</name>
<comment type="caution">
    <text evidence="2">The sequence shown here is derived from an EMBL/GenBank/DDBJ whole genome shotgun (WGS) entry which is preliminary data.</text>
</comment>
<sequence length="141" mass="16347">MSKHAAETPSKALRALHEDNNNGLRIHEPVDEDTGDNKEERGGGVNKFLNKFRYQSKSAHGAEDLNQVAMARNYLQENPALFEAIRGNYAKRYEMYSIWRGMEYHSDEAGWAMKDYGFSSKDVKKFVQEYKDFQPERLSFT</sequence>
<reference evidence="3" key="1">
    <citation type="submission" date="2017-03" db="EMBL/GenBank/DDBJ databases">
        <title>Phytopthora megakarya and P. palmivora, two closely related causual agents of cacao black pod achieved similar genome size and gene model numbers by different mechanisms.</title>
        <authorList>
            <person name="Ali S."/>
            <person name="Shao J."/>
            <person name="Larry D.J."/>
            <person name="Kronmiller B."/>
            <person name="Shen D."/>
            <person name="Strem M.D."/>
            <person name="Melnick R.L."/>
            <person name="Guiltinan M.J."/>
            <person name="Tyler B.M."/>
            <person name="Meinhardt L.W."/>
            <person name="Bailey B.A."/>
        </authorList>
    </citation>
    <scope>NUCLEOTIDE SEQUENCE [LARGE SCALE GENOMIC DNA]</scope>
    <source>
        <strain evidence="3">zdho120</strain>
    </source>
</reference>
<keyword evidence="3" id="KW-1185">Reference proteome</keyword>